<proteinExistence type="predicted"/>
<dbReference type="HOGENOM" id="CLU_1260445_0_0_9"/>
<reference evidence="1 2" key="1">
    <citation type="journal article" date="2015" name="Genome Announc.">
        <title>Complete Genome Sequence of Pelosinus fermentans JBW45, a Member of a Remarkably Competitive Group of Negativicutes in the Firmicutes Phylum.</title>
        <authorList>
            <person name="De Leon K.B."/>
            <person name="Utturkar S.M."/>
            <person name="Camilleri L.B."/>
            <person name="Elias D.A."/>
            <person name="Arkin A.P."/>
            <person name="Fields M.W."/>
            <person name="Brown S.D."/>
            <person name="Wall J.D."/>
        </authorList>
    </citation>
    <scope>NUCLEOTIDE SEQUENCE [LARGE SCALE GENOMIC DNA]</scope>
    <source>
        <strain evidence="1 2">JBW45</strain>
    </source>
</reference>
<sequence>MGFNLQIEGQETLTYDDKIINNVQAILSTPSDSLAKSTRGYMTLVIAGTLHADSEDSGNSETVKLFKWAQVPAEQEDAYRKVTVQIETKPKRTIIFDKAFVIDYNEVYRSQAGMGNFNIVIRQKVDKIDDVIVDSNTAPAEAPDVAVATAASTPGDFVSTGSQAGVMEQIGRAAITAALNKVDPSGTVAAVQAGLDKKKNNENTANALDNIKGSKQVLL</sequence>
<dbReference type="STRING" id="1192197.JBW_04152"/>
<dbReference type="Proteomes" id="UP000005361">
    <property type="component" value="Chromosome"/>
</dbReference>
<protein>
    <submittedName>
        <fullName evidence="1">Uncharacterized protein</fullName>
    </submittedName>
</protein>
<dbReference type="AlphaFoldDB" id="I9NWW7"/>
<reference evidence="2" key="2">
    <citation type="submission" date="2015-02" db="EMBL/GenBank/DDBJ databases">
        <title>Complete Genome Sequence of Pelosinus fermentans JBW45.</title>
        <authorList>
            <person name="De Leon K.B."/>
            <person name="Utturkar S.M."/>
            <person name="Camilleri L.B."/>
            <person name="Arkin A.P."/>
            <person name="Fields M.W."/>
            <person name="Brown S.D."/>
            <person name="Wall J.D."/>
        </authorList>
    </citation>
    <scope>NUCLEOTIDE SEQUENCE [LARGE SCALE GENOMIC DNA]</scope>
    <source>
        <strain evidence="2">JBW45</strain>
    </source>
</reference>
<evidence type="ECO:0000313" key="1">
    <source>
        <dbReference type="EMBL" id="AJQ29485.1"/>
    </source>
</evidence>
<dbReference type="KEGG" id="pft:JBW_04152"/>
<dbReference type="RefSeq" id="WP_007953194.1">
    <property type="nucleotide sequence ID" value="NZ_CP010978.1"/>
</dbReference>
<accession>I9NWW7</accession>
<gene>
    <name evidence="1" type="ORF">JBW_04152</name>
</gene>
<dbReference type="EMBL" id="CP010978">
    <property type="protein sequence ID" value="AJQ29485.1"/>
    <property type="molecule type" value="Genomic_DNA"/>
</dbReference>
<evidence type="ECO:0000313" key="2">
    <source>
        <dbReference type="Proteomes" id="UP000005361"/>
    </source>
</evidence>
<name>I9NWW7_9FIRM</name>
<organism evidence="1 2">
    <name type="scientific">Pelosinus fermentans JBW45</name>
    <dbReference type="NCBI Taxonomy" id="1192197"/>
    <lineage>
        <taxon>Bacteria</taxon>
        <taxon>Bacillati</taxon>
        <taxon>Bacillota</taxon>
        <taxon>Negativicutes</taxon>
        <taxon>Selenomonadales</taxon>
        <taxon>Sporomusaceae</taxon>
        <taxon>Pelosinus</taxon>
    </lineage>
</organism>